<dbReference type="SMART" id="SM00014">
    <property type="entry name" value="acidPPc"/>
    <property type="match status" value="1"/>
</dbReference>
<sequence>MGVALVIVAFLATGHVTGLDPIILLAVRARIGDSGPLIASARGVTLMGNNSTLWVVAAIGIGFFAIRQRWRPCTYFAVTTAGGAVLISVIKSVIDRPRPHVVAHLVQVHSASFPSGHAMDSAFAYGSLAFAVAADAGTNRHAKLIMIAAILLVLAIGVSRILLGVHWPTDVAAGWATGWCWTVMATRVFTFTEGRYPPAGPLARFSARIR</sequence>
<dbReference type="Proteomes" id="UP001184150">
    <property type="component" value="Unassembled WGS sequence"/>
</dbReference>
<dbReference type="InterPro" id="IPR036938">
    <property type="entry name" value="PAP2/HPO_sf"/>
</dbReference>
<dbReference type="PANTHER" id="PTHR14969:SF13">
    <property type="entry name" value="AT30094P"/>
    <property type="match status" value="1"/>
</dbReference>
<dbReference type="CDD" id="cd03392">
    <property type="entry name" value="PAP2_like_2"/>
    <property type="match status" value="1"/>
</dbReference>
<keyword evidence="1" id="KW-0812">Transmembrane</keyword>
<protein>
    <submittedName>
        <fullName evidence="3">Undecaprenyl-diphosphatase</fullName>
        <ecNumber evidence="3">3.6.1.27</ecNumber>
    </submittedName>
</protein>
<feature type="domain" description="Phosphatidic acid phosphatase type 2/haloperoxidase" evidence="2">
    <location>
        <begin position="73"/>
        <end position="186"/>
    </location>
</feature>
<dbReference type="EC" id="3.6.1.27" evidence="3"/>
<accession>A0ABU1MSL2</accession>
<dbReference type="InterPro" id="IPR000326">
    <property type="entry name" value="PAP2/HPO"/>
</dbReference>
<dbReference type="GO" id="GO:0050380">
    <property type="term" value="F:undecaprenyl-diphosphatase activity"/>
    <property type="evidence" value="ECO:0007669"/>
    <property type="project" value="UniProtKB-EC"/>
</dbReference>
<keyword evidence="4" id="KW-1185">Reference proteome</keyword>
<reference evidence="3 4" key="1">
    <citation type="submission" date="2023-07" db="EMBL/GenBank/DDBJ databases">
        <title>Sorghum-associated microbial communities from plants grown in Nebraska, USA.</title>
        <authorList>
            <person name="Schachtman D."/>
        </authorList>
    </citation>
    <scope>NUCLEOTIDE SEQUENCE [LARGE SCALE GENOMIC DNA]</scope>
    <source>
        <strain evidence="3 4">DS1027</strain>
    </source>
</reference>
<evidence type="ECO:0000313" key="4">
    <source>
        <dbReference type="Proteomes" id="UP001184150"/>
    </source>
</evidence>
<dbReference type="Pfam" id="PF01569">
    <property type="entry name" value="PAP2"/>
    <property type="match status" value="1"/>
</dbReference>
<keyword evidence="1" id="KW-0472">Membrane</keyword>
<keyword evidence="1" id="KW-1133">Transmembrane helix</keyword>
<feature type="transmembrane region" description="Helical" evidence="1">
    <location>
        <begin position="144"/>
        <end position="163"/>
    </location>
</feature>
<evidence type="ECO:0000256" key="1">
    <source>
        <dbReference type="SAM" id="Phobius"/>
    </source>
</evidence>
<dbReference type="Gene3D" id="1.20.144.10">
    <property type="entry name" value="Phosphatidic acid phosphatase type 2/haloperoxidase"/>
    <property type="match status" value="1"/>
</dbReference>
<comment type="caution">
    <text evidence="3">The sequence shown here is derived from an EMBL/GenBank/DDBJ whole genome shotgun (WGS) entry which is preliminary data.</text>
</comment>
<feature type="transmembrane region" description="Helical" evidence="1">
    <location>
        <begin position="42"/>
        <end position="66"/>
    </location>
</feature>
<proteinExistence type="predicted"/>
<gene>
    <name evidence="3" type="ORF">J2792_004055</name>
</gene>
<evidence type="ECO:0000259" key="2">
    <source>
        <dbReference type="SMART" id="SM00014"/>
    </source>
</evidence>
<dbReference type="PANTHER" id="PTHR14969">
    <property type="entry name" value="SPHINGOSINE-1-PHOSPHATE PHOSPHOHYDROLASE"/>
    <property type="match status" value="1"/>
</dbReference>
<name>A0ABU1MSL2_9SPHN</name>
<dbReference type="EMBL" id="JAVDRD010000016">
    <property type="protein sequence ID" value="MDR6513163.1"/>
    <property type="molecule type" value="Genomic_DNA"/>
</dbReference>
<evidence type="ECO:0000313" key="3">
    <source>
        <dbReference type="EMBL" id="MDR6513163.1"/>
    </source>
</evidence>
<feature type="transmembrane region" description="Helical" evidence="1">
    <location>
        <begin position="73"/>
        <end position="94"/>
    </location>
</feature>
<dbReference type="SUPFAM" id="SSF48317">
    <property type="entry name" value="Acid phosphatase/Vanadium-dependent haloperoxidase"/>
    <property type="match status" value="1"/>
</dbReference>
<keyword evidence="3" id="KW-0378">Hydrolase</keyword>
<organism evidence="3 4">
    <name type="scientific">Novosphingobium capsulatum</name>
    <dbReference type="NCBI Taxonomy" id="13688"/>
    <lineage>
        <taxon>Bacteria</taxon>
        <taxon>Pseudomonadati</taxon>
        <taxon>Pseudomonadota</taxon>
        <taxon>Alphaproteobacteria</taxon>
        <taxon>Sphingomonadales</taxon>
        <taxon>Sphingomonadaceae</taxon>
        <taxon>Novosphingobium</taxon>
    </lineage>
</organism>